<dbReference type="PANTHER" id="PTHR43178">
    <property type="entry name" value="DIHYDROLIPOAMIDE ACETYLTRANSFERASE COMPONENT OF PYRUVATE DEHYDROGENASE COMPLEX"/>
    <property type="match status" value="1"/>
</dbReference>
<gene>
    <name evidence="8" type="ORF">METZ01_LOCUS59621</name>
</gene>
<dbReference type="CDD" id="cd06849">
    <property type="entry name" value="lipoyl_domain"/>
    <property type="match status" value="1"/>
</dbReference>
<dbReference type="InterPro" id="IPR004167">
    <property type="entry name" value="PSBD"/>
</dbReference>
<keyword evidence="3" id="KW-0808">Transferase</keyword>
<name>A0A381SWH9_9ZZZZ</name>
<dbReference type="SUPFAM" id="SSF51230">
    <property type="entry name" value="Single hybrid motif"/>
    <property type="match status" value="1"/>
</dbReference>
<sequence>MNSIQMIMPKMGESIMEGTILKWLKKEGDHIDEDESILEIGTDKVDTEIPSIYKGKLKKILVHEGDIVQVGNPIAIIEINQDSIKIVDNIFNDALNNNFSEKIKKNKKIKKDSNKFYSPLILNIANRENISLKELDNIKGTGENQRVTKIDLLKFLEDKNIKISKPKSISKSNATEKIVLNENEELIETDRIRKIIASRMIESKQISPHVTSFVEADITNVVIKRLEIKEKFFKKHKTPISFNPIFIYCVCKAIQDFPLINISYINDKIIKKNYINIGIAVALKDDNLIVPVLKNVENMDFLTIIKKSNDLIKRTKENKLHPDELSGGTYTISNIGSFGNTMGTPIIMQPQVAILAIGTIKKVAAVVEGKNGDEIKIRNKVFLSHTYDHRIVDGALGGKFAQKVAYYIENFDIQLNLD</sequence>
<comment type="similarity">
    <text evidence="2">Belongs to the 2-oxoacid dehydrogenase family.</text>
</comment>
<dbReference type="Gene3D" id="2.40.50.100">
    <property type="match status" value="1"/>
</dbReference>
<dbReference type="GO" id="GO:0016407">
    <property type="term" value="F:acetyltransferase activity"/>
    <property type="evidence" value="ECO:0007669"/>
    <property type="project" value="TreeGrafter"/>
</dbReference>
<reference evidence="8" key="1">
    <citation type="submission" date="2018-05" db="EMBL/GenBank/DDBJ databases">
        <authorList>
            <person name="Lanie J.A."/>
            <person name="Ng W.-L."/>
            <person name="Kazmierczak K.M."/>
            <person name="Andrzejewski T.M."/>
            <person name="Davidsen T.M."/>
            <person name="Wayne K.J."/>
            <person name="Tettelin H."/>
            <person name="Glass J.I."/>
            <person name="Rusch D."/>
            <person name="Podicherti R."/>
            <person name="Tsui H.-C.T."/>
            <person name="Winkler M.E."/>
        </authorList>
    </citation>
    <scope>NUCLEOTIDE SEQUENCE</scope>
</reference>
<dbReference type="EMBL" id="UINC01003489">
    <property type="protein sequence ID" value="SVA06767.1"/>
    <property type="molecule type" value="Genomic_DNA"/>
</dbReference>
<protein>
    <recommendedName>
        <fullName evidence="9">Dihydrolipoamide acetyltransferase component of pyruvate dehydrogenase complex</fullName>
    </recommendedName>
</protein>
<dbReference type="InterPro" id="IPR003016">
    <property type="entry name" value="2-oxoA_DH_lipoyl-BS"/>
</dbReference>
<evidence type="ECO:0000313" key="8">
    <source>
        <dbReference type="EMBL" id="SVA06767.1"/>
    </source>
</evidence>
<evidence type="ECO:0000256" key="5">
    <source>
        <dbReference type="ARBA" id="ARBA00023315"/>
    </source>
</evidence>
<accession>A0A381SWH9</accession>
<dbReference type="GO" id="GO:0005737">
    <property type="term" value="C:cytoplasm"/>
    <property type="evidence" value="ECO:0007669"/>
    <property type="project" value="TreeGrafter"/>
</dbReference>
<dbReference type="AlphaFoldDB" id="A0A381SWH9"/>
<comment type="cofactor">
    <cofactor evidence="1">
        <name>(R)-lipoate</name>
        <dbReference type="ChEBI" id="CHEBI:83088"/>
    </cofactor>
</comment>
<dbReference type="PROSITE" id="PS00189">
    <property type="entry name" value="LIPOYL"/>
    <property type="match status" value="1"/>
</dbReference>
<evidence type="ECO:0000259" key="6">
    <source>
        <dbReference type="PROSITE" id="PS50968"/>
    </source>
</evidence>
<organism evidence="8">
    <name type="scientific">marine metagenome</name>
    <dbReference type="NCBI Taxonomy" id="408172"/>
    <lineage>
        <taxon>unclassified sequences</taxon>
        <taxon>metagenomes</taxon>
        <taxon>ecological metagenomes</taxon>
    </lineage>
</organism>
<dbReference type="PANTHER" id="PTHR43178:SF5">
    <property type="entry name" value="LIPOAMIDE ACYLTRANSFERASE COMPONENT OF BRANCHED-CHAIN ALPHA-KETO ACID DEHYDROGENASE COMPLEX, MITOCHONDRIAL"/>
    <property type="match status" value="1"/>
</dbReference>
<dbReference type="InterPro" id="IPR036625">
    <property type="entry name" value="E3-bd_dom_sf"/>
</dbReference>
<dbReference type="InterPro" id="IPR000089">
    <property type="entry name" value="Biotin_lipoyl"/>
</dbReference>
<dbReference type="SUPFAM" id="SSF47005">
    <property type="entry name" value="Peripheral subunit-binding domain of 2-oxo acid dehydrogenase complex"/>
    <property type="match status" value="1"/>
</dbReference>
<evidence type="ECO:0000256" key="1">
    <source>
        <dbReference type="ARBA" id="ARBA00001938"/>
    </source>
</evidence>
<dbReference type="GO" id="GO:0031405">
    <property type="term" value="F:lipoic acid binding"/>
    <property type="evidence" value="ECO:0007669"/>
    <property type="project" value="TreeGrafter"/>
</dbReference>
<dbReference type="Pfam" id="PF02817">
    <property type="entry name" value="E3_binding"/>
    <property type="match status" value="1"/>
</dbReference>
<dbReference type="PROSITE" id="PS51826">
    <property type="entry name" value="PSBD"/>
    <property type="match status" value="1"/>
</dbReference>
<dbReference type="InterPro" id="IPR001078">
    <property type="entry name" value="2-oxoacid_DH_actylTfrase"/>
</dbReference>
<proteinExistence type="inferred from homology"/>
<feature type="domain" description="Lipoyl-binding" evidence="6">
    <location>
        <begin position="3"/>
        <end position="78"/>
    </location>
</feature>
<dbReference type="Gene3D" id="3.30.559.10">
    <property type="entry name" value="Chloramphenicol acetyltransferase-like domain"/>
    <property type="match status" value="1"/>
</dbReference>
<evidence type="ECO:0000259" key="7">
    <source>
        <dbReference type="PROSITE" id="PS51826"/>
    </source>
</evidence>
<keyword evidence="5" id="KW-0012">Acyltransferase</keyword>
<dbReference type="Pfam" id="PF00198">
    <property type="entry name" value="2-oxoacid_dh"/>
    <property type="match status" value="1"/>
</dbReference>
<dbReference type="Pfam" id="PF00364">
    <property type="entry name" value="Biotin_lipoyl"/>
    <property type="match status" value="1"/>
</dbReference>
<evidence type="ECO:0000256" key="4">
    <source>
        <dbReference type="ARBA" id="ARBA00022823"/>
    </source>
</evidence>
<dbReference type="Gene3D" id="4.10.320.10">
    <property type="entry name" value="E3-binding domain"/>
    <property type="match status" value="1"/>
</dbReference>
<dbReference type="InterPro" id="IPR011053">
    <property type="entry name" value="Single_hybrid_motif"/>
</dbReference>
<evidence type="ECO:0000256" key="3">
    <source>
        <dbReference type="ARBA" id="ARBA00022679"/>
    </source>
</evidence>
<keyword evidence="4" id="KW-0450">Lipoyl</keyword>
<dbReference type="InterPro" id="IPR023213">
    <property type="entry name" value="CAT-like_dom_sf"/>
</dbReference>
<evidence type="ECO:0008006" key="9">
    <source>
        <dbReference type="Google" id="ProtNLM"/>
    </source>
</evidence>
<dbReference type="InterPro" id="IPR050743">
    <property type="entry name" value="2-oxoacid_DH_E2_comp"/>
</dbReference>
<evidence type="ECO:0000256" key="2">
    <source>
        <dbReference type="ARBA" id="ARBA00007317"/>
    </source>
</evidence>
<dbReference type="PROSITE" id="PS50968">
    <property type="entry name" value="BIOTINYL_LIPOYL"/>
    <property type="match status" value="1"/>
</dbReference>
<dbReference type="SUPFAM" id="SSF52777">
    <property type="entry name" value="CoA-dependent acyltransferases"/>
    <property type="match status" value="1"/>
</dbReference>
<feature type="domain" description="Peripheral subunit-binding (PSBD)" evidence="7">
    <location>
        <begin position="116"/>
        <end position="156"/>
    </location>
</feature>